<name>A0AAW9DNI6_ACIAO</name>
<protein>
    <submittedName>
        <fullName evidence="1">Uncharacterized protein</fullName>
    </submittedName>
</protein>
<reference evidence="1 2" key="1">
    <citation type="submission" date="2023-11" db="EMBL/GenBank/DDBJ databases">
        <title>MicrobeMod: A computational toolkit for identifying prokaryotic methylation and restriction-modification with nanopore sequencing.</title>
        <authorList>
            <person name="Crits-Christoph A."/>
            <person name="Kang S.C."/>
            <person name="Lee H."/>
            <person name="Ostrov N."/>
        </authorList>
    </citation>
    <scope>NUCLEOTIDE SEQUENCE [LARGE SCALE GENOMIC DNA]</scope>
    <source>
        <strain evidence="1 2">DSMZ 700</strain>
    </source>
</reference>
<proteinExistence type="predicted"/>
<organism evidence="1 2">
    <name type="scientific">Acidiphilium acidophilum</name>
    <name type="common">Thiobacillus acidophilus</name>
    <dbReference type="NCBI Taxonomy" id="76588"/>
    <lineage>
        <taxon>Bacteria</taxon>
        <taxon>Pseudomonadati</taxon>
        <taxon>Pseudomonadota</taxon>
        <taxon>Alphaproteobacteria</taxon>
        <taxon>Acetobacterales</taxon>
        <taxon>Acidocellaceae</taxon>
        <taxon>Acidiphilium</taxon>
    </lineage>
</organism>
<accession>A0AAW9DNI6</accession>
<evidence type="ECO:0000313" key="2">
    <source>
        <dbReference type="Proteomes" id="UP001279553"/>
    </source>
</evidence>
<comment type="caution">
    <text evidence="1">The sequence shown here is derived from an EMBL/GenBank/DDBJ whole genome shotgun (WGS) entry which is preliminary data.</text>
</comment>
<dbReference type="AlphaFoldDB" id="A0AAW9DNI6"/>
<dbReference type="RefSeq" id="WP_319613572.1">
    <property type="nucleotide sequence ID" value="NZ_JAWXYB010000018.1"/>
</dbReference>
<evidence type="ECO:0000313" key="1">
    <source>
        <dbReference type="EMBL" id="MDX5930639.1"/>
    </source>
</evidence>
<dbReference type="EMBL" id="JAWXYB010000018">
    <property type="protein sequence ID" value="MDX5930639.1"/>
    <property type="molecule type" value="Genomic_DNA"/>
</dbReference>
<gene>
    <name evidence="1" type="ORF">SIL87_07665</name>
</gene>
<dbReference type="Proteomes" id="UP001279553">
    <property type="component" value="Unassembled WGS sequence"/>
</dbReference>
<sequence length="65" mass="6320">MLRIEPRGVAPGDGTGCVVAGGCGTGAGALGAMRKGGVPKLDPIGAAKAESEVTAIMSIRIINIS</sequence>
<keyword evidence="2" id="KW-1185">Reference proteome</keyword>